<evidence type="ECO:0000313" key="2">
    <source>
        <dbReference type="Proteomes" id="UP000320776"/>
    </source>
</evidence>
<organism evidence="1 2">
    <name type="scientific">Sporomusa termitida</name>
    <dbReference type="NCBI Taxonomy" id="2377"/>
    <lineage>
        <taxon>Bacteria</taxon>
        <taxon>Bacillati</taxon>
        <taxon>Bacillota</taxon>
        <taxon>Negativicutes</taxon>
        <taxon>Selenomonadales</taxon>
        <taxon>Sporomusaceae</taxon>
        <taxon>Sporomusa</taxon>
    </lineage>
</organism>
<dbReference type="Proteomes" id="UP000320776">
    <property type="component" value="Chromosome"/>
</dbReference>
<reference evidence="1 2" key="1">
    <citation type="submission" date="2019-02" db="EMBL/GenBank/DDBJ databases">
        <title>Closed genome of Sporomusa termitida DSM 4440.</title>
        <authorList>
            <person name="Poehlein A."/>
            <person name="Daniel R."/>
        </authorList>
    </citation>
    <scope>NUCLEOTIDE SEQUENCE [LARGE SCALE GENOMIC DNA]</scope>
    <source>
        <strain evidence="1 2">DSM 4440</strain>
    </source>
</reference>
<dbReference type="AlphaFoldDB" id="A0A517DWX5"/>
<keyword evidence="2" id="KW-1185">Reference proteome</keyword>
<gene>
    <name evidence="1" type="ORF">SPTER_32770</name>
</gene>
<accession>A0A517DWX5</accession>
<dbReference type="KEGG" id="sted:SPTER_32770"/>
<evidence type="ECO:0000313" key="1">
    <source>
        <dbReference type="EMBL" id="QDR81860.1"/>
    </source>
</evidence>
<proteinExistence type="predicted"/>
<dbReference type="EMBL" id="CP036259">
    <property type="protein sequence ID" value="QDR81860.1"/>
    <property type="molecule type" value="Genomic_DNA"/>
</dbReference>
<sequence length="51" mass="5686">MLSGFENWSTNREELMDKTKSFVIPREAVKQAYEQVKANKGSAGIRLGIGV</sequence>
<name>A0A517DWX5_9FIRM</name>
<protein>
    <submittedName>
        <fullName evidence="1">Uncharacterized protein</fullName>
    </submittedName>
</protein>